<name>A0A382V8M4_9ZZZZ</name>
<dbReference type="EMBL" id="UINC01150029">
    <property type="protein sequence ID" value="SVD42862.1"/>
    <property type="molecule type" value="Genomic_DNA"/>
</dbReference>
<protein>
    <submittedName>
        <fullName evidence="1">Uncharacterized protein</fullName>
    </submittedName>
</protein>
<dbReference type="AlphaFoldDB" id="A0A382V8M4"/>
<gene>
    <name evidence="1" type="ORF">METZ01_LOCUS395716</name>
</gene>
<feature type="non-terminal residue" evidence="1">
    <location>
        <position position="1"/>
    </location>
</feature>
<sequence>TINGGDPMYGVGQVLIIPGSGG</sequence>
<evidence type="ECO:0000313" key="1">
    <source>
        <dbReference type="EMBL" id="SVD42862.1"/>
    </source>
</evidence>
<organism evidence="1">
    <name type="scientific">marine metagenome</name>
    <dbReference type="NCBI Taxonomy" id="408172"/>
    <lineage>
        <taxon>unclassified sequences</taxon>
        <taxon>metagenomes</taxon>
        <taxon>ecological metagenomes</taxon>
    </lineage>
</organism>
<accession>A0A382V8M4</accession>
<reference evidence="1" key="1">
    <citation type="submission" date="2018-05" db="EMBL/GenBank/DDBJ databases">
        <authorList>
            <person name="Lanie J.A."/>
            <person name="Ng W.-L."/>
            <person name="Kazmierczak K.M."/>
            <person name="Andrzejewski T.M."/>
            <person name="Davidsen T.M."/>
            <person name="Wayne K.J."/>
            <person name="Tettelin H."/>
            <person name="Glass J.I."/>
            <person name="Rusch D."/>
            <person name="Podicherti R."/>
            <person name="Tsui H.-C.T."/>
            <person name="Winkler M.E."/>
        </authorList>
    </citation>
    <scope>NUCLEOTIDE SEQUENCE</scope>
</reference>
<proteinExistence type="predicted"/>